<keyword evidence="2" id="KW-1185">Reference proteome</keyword>
<protein>
    <submittedName>
        <fullName evidence="1">Uncharacterized protein</fullName>
    </submittedName>
</protein>
<comment type="caution">
    <text evidence="1">The sequence shown here is derived from an EMBL/GenBank/DDBJ whole genome shotgun (WGS) entry which is preliminary data.</text>
</comment>
<gene>
    <name evidence="1" type="ORF">LL253_03320</name>
</gene>
<dbReference type="EMBL" id="JAJGNP010000002">
    <property type="protein sequence ID" value="MCC4231718.1"/>
    <property type="molecule type" value="Genomic_DNA"/>
</dbReference>
<reference evidence="1 2" key="1">
    <citation type="submission" date="2021-10" db="EMBL/GenBank/DDBJ databases">
        <title>The diversity and Nitrogen Metabolism of Culturable Nitrate-Utilizing Bacteria Within the Oxygen Minimum Zone of the Changjiang (Yangtze River)Estuary.</title>
        <authorList>
            <person name="Zhang D."/>
            <person name="Zheng J."/>
            <person name="Liu S."/>
            <person name="He W."/>
        </authorList>
    </citation>
    <scope>NUCLEOTIDE SEQUENCE [LARGE SCALE GENOMIC DNA]</scope>
    <source>
        <strain evidence="1 2">FXH275-2</strain>
    </source>
</reference>
<name>A0ABS8H035_9SPHN</name>
<proteinExistence type="predicted"/>
<organism evidence="1 2">
    <name type="scientific">Sphingobium soli</name>
    <dbReference type="NCBI Taxonomy" id="1591116"/>
    <lineage>
        <taxon>Bacteria</taxon>
        <taxon>Pseudomonadati</taxon>
        <taxon>Pseudomonadota</taxon>
        <taxon>Alphaproteobacteria</taxon>
        <taxon>Sphingomonadales</taxon>
        <taxon>Sphingomonadaceae</taxon>
        <taxon>Sphingobium</taxon>
    </lineage>
</organism>
<dbReference type="Proteomes" id="UP001198830">
    <property type="component" value="Unassembled WGS sequence"/>
</dbReference>
<sequence>MALNITACDERATPIRGYQRFSDGVASKAGGLLGYPCSQKETIDGIVVYGRIPAEQCYRLLPARRYKGIWLDEFEGSRFFEGASTPAEVKSRYRALRGRQGRGAEWLNFSQSLEPSLRRRHDNDHSTMFLIDFVGRRAAYKGRYGHMGVYDSLMIVDKVNDAEFIYLSPSAYLSDEFTS</sequence>
<accession>A0ABS8H035</accession>
<evidence type="ECO:0000313" key="2">
    <source>
        <dbReference type="Proteomes" id="UP001198830"/>
    </source>
</evidence>
<dbReference type="RefSeq" id="WP_228220475.1">
    <property type="nucleotide sequence ID" value="NZ_JAJGNP010000002.1"/>
</dbReference>
<evidence type="ECO:0000313" key="1">
    <source>
        <dbReference type="EMBL" id="MCC4231718.1"/>
    </source>
</evidence>